<feature type="compositionally biased region" description="Polar residues" evidence="7">
    <location>
        <begin position="174"/>
        <end position="188"/>
    </location>
</feature>
<evidence type="ECO:0000256" key="5">
    <source>
        <dbReference type="ARBA" id="ARBA00023136"/>
    </source>
</evidence>
<feature type="compositionally biased region" description="Polar residues" evidence="7">
    <location>
        <begin position="542"/>
        <end position="558"/>
    </location>
</feature>
<keyword evidence="3 6" id="KW-0256">Endoplasmic reticulum</keyword>
<gene>
    <name evidence="9" type="primary">LOC115194139</name>
</gene>
<accession>A0A674DWU0</accession>
<dbReference type="Ensembl" id="ENSSTUT00000107826.1">
    <property type="protein sequence ID" value="ENSSTUP00000100512.1"/>
    <property type="gene ID" value="ENSSTUG00000045023.1"/>
</dbReference>
<evidence type="ECO:0000256" key="4">
    <source>
        <dbReference type="ARBA" id="ARBA00022989"/>
    </source>
</evidence>
<comment type="subcellular location">
    <subcellularLocation>
        <location evidence="1 6">Endoplasmic reticulum membrane</location>
        <topology evidence="1 6">Multi-pass membrane protein</topology>
    </subcellularLocation>
</comment>
<feature type="compositionally biased region" description="Basic and acidic residues" evidence="7">
    <location>
        <begin position="737"/>
        <end position="749"/>
    </location>
</feature>
<organism evidence="9 10">
    <name type="scientific">Salmo trutta</name>
    <name type="common">Brown trout</name>
    <dbReference type="NCBI Taxonomy" id="8032"/>
    <lineage>
        <taxon>Eukaryota</taxon>
        <taxon>Metazoa</taxon>
        <taxon>Chordata</taxon>
        <taxon>Craniata</taxon>
        <taxon>Vertebrata</taxon>
        <taxon>Euteleostomi</taxon>
        <taxon>Actinopterygii</taxon>
        <taxon>Neopterygii</taxon>
        <taxon>Teleostei</taxon>
        <taxon>Protacanthopterygii</taxon>
        <taxon>Salmoniformes</taxon>
        <taxon>Salmonidae</taxon>
        <taxon>Salmoninae</taxon>
        <taxon>Salmo</taxon>
    </lineage>
</organism>
<feature type="compositionally biased region" description="Polar residues" evidence="7">
    <location>
        <begin position="90"/>
        <end position="114"/>
    </location>
</feature>
<dbReference type="InParanoid" id="A0A674DWU0"/>
<feature type="compositionally biased region" description="Low complexity" evidence="7">
    <location>
        <begin position="372"/>
        <end position="385"/>
    </location>
</feature>
<keyword evidence="4 6" id="KW-1133">Transmembrane helix</keyword>
<feature type="compositionally biased region" description="Basic and acidic residues" evidence="7">
    <location>
        <begin position="445"/>
        <end position="470"/>
    </location>
</feature>
<feature type="compositionally biased region" description="Acidic residues" evidence="7">
    <location>
        <begin position="352"/>
        <end position="367"/>
    </location>
</feature>
<feature type="region of interest" description="Disordered" evidence="7">
    <location>
        <begin position="90"/>
        <end position="129"/>
    </location>
</feature>
<feature type="transmembrane region" description="Helical" evidence="6">
    <location>
        <begin position="942"/>
        <end position="973"/>
    </location>
</feature>
<evidence type="ECO:0000256" key="6">
    <source>
        <dbReference type="RuleBase" id="RU210713"/>
    </source>
</evidence>
<sequence length="1117" mass="122453">MATTSDVKSACRLTHPHTLLQLYSAMQCMTAWAATKWPPPNITGSAWEFECVCDFYSLPPFSPFPSLPLCMADADKRVVLGSDKPSSEAVTTSLRFAGPSQSSSFSPANYGSEASSGPSDGKPDSPIVTSPVSERIKALEALAAKKEPEPKTDGGFPHFKERHYEKSPTEVPAETTSPFQKKGASTDQDSPESPFEVLGEARQGSDFEDTADWMRAHLPPVPDFEDKVDSNKDALVLENDGKSQDIKGEDKAITDVPEAFACVPDAFMDSPIEGPKLKNVFKDPAQQSSVEDESEFDLSFLPTAYMTDTQGPSDLDSELPASPAPPAGFNSPPPSDSKEKDSKTKQAPWGDEVVEVDSSGDSDDTVIEDAVSILAPSFPAPSLSSDTAPVPNPSVPSLPIEEKETPPAKLPMQVPTINVIETDEPNYSDEEMEMEVEEEEEESSEVVKDAVKEAPETHEPQPDVTKKEFSKIPPLEYEGYSPPSSPVDSDAEYSPKHKILKSECDTDNQKTTLSNDGMQSAAVSKSSSSEVSQAQKVESDKSPTPNESNEKSSPSTAKPSEKTAENLSDYDDDDWSTDAQEILVKSSSANVTSQDPQLHPTSKFEENPKSDIIQDYMQTVELSKSNYMQDDTIRKYDRQSFEDEDALPPTDDTIDNKELNFDTVPEPSPSDPTSQIHIGTLLPQNNATTMISDFENLTSMDEDSFPKPVGGQPSPREFPKDPFSSFQSEPPGNTMEPKTEKKPNDDIIADRMVNSKTLPPQEAVAEKDTKAGHHSPDNTSDPESIEPDCSVSGATDSFVEFMRECLKSRQDEDPEDLRQGLTAKDECPPSQSTPTMVMDLEQEQLTINALKELGSSQEEGDDLQSSIKASEKSQSSFTSTTSDHPSPQNKPTSDSAYSKEVEAIDVWVAEAYHLAEHVLAAILTHLSVKDLVHWRDPKKSGVVFGLSLLTLLSLAAFSVISVISYLLLALLCVTITFRIYKSVVQAVQKSNDGHPFKALMEKDVSIPPETFHKHVDVSLTYINRFLKQMSKLFLVEDLIDSLKLAVVMWLLTYVGAVFNGITVLILADILLFAVPPFYEKNKTQIDRYMEIARTQVNTTMAKLQEKLPGAVKRTKAE</sequence>
<dbReference type="Pfam" id="PF02453">
    <property type="entry name" value="Reticulon"/>
    <property type="match status" value="1"/>
</dbReference>
<dbReference type="InterPro" id="IPR046964">
    <property type="entry name" value="RTN1-4"/>
</dbReference>
<evidence type="ECO:0000256" key="2">
    <source>
        <dbReference type="ARBA" id="ARBA00022692"/>
    </source>
</evidence>
<dbReference type="Gene3D" id="1.20.5.2480">
    <property type="match status" value="1"/>
</dbReference>
<feature type="compositionally biased region" description="Basic and acidic residues" evidence="7">
    <location>
        <begin position="141"/>
        <end position="168"/>
    </location>
</feature>
<feature type="region of interest" description="Disordered" evidence="7">
    <location>
        <begin position="638"/>
        <end position="677"/>
    </location>
</feature>
<protein>
    <recommendedName>
        <fullName evidence="6">Reticulon</fullName>
    </recommendedName>
</protein>
<feature type="region of interest" description="Disordered" evidence="7">
    <location>
        <begin position="272"/>
        <end position="610"/>
    </location>
</feature>
<feature type="region of interest" description="Disordered" evidence="7">
    <location>
        <begin position="854"/>
        <end position="896"/>
    </location>
</feature>
<dbReference type="OMA" id="AKDECPP"/>
<feature type="compositionally biased region" description="Polar residues" evidence="7">
    <location>
        <begin position="585"/>
        <end position="600"/>
    </location>
</feature>
<evidence type="ECO:0000256" key="3">
    <source>
        <dbReference type="ARBA" id="ARBA00022824"/>
    </source>
</evidence>
<feature type="compositionally biased region" description="Polar residues" evidence="7">
    <location>
        <begin position="877"/>
        <end position="896"/>
    </location>
</feature>
<dbReference type="GO" id="GO:0030182">
    <property type="term" value="P:neuron differentiation"/>
    <property type="evidence" value="ECO:0007669"/>
    <property type="project" value="TreeGrafter"/>
</dbReference>
<keyword evidence="5 6" id="KW-0472">Membrane</keyword>
<dbReference type="GO" id="GO:0005789">
    <property type="term" value="C:endoplasmic reticulum membrane"/>
    <property type="evidence" value="ECO:0007669"/>
    <property type="project" value="UniProtKB-SubCell"/>
</dbReference>
<dbReference type="InterPro" id="IPR003388">
    <property type="entry name" value="Reticulon"/>
</dbReference>
<evidence type="ECO:0000256" key="1">
    <source>
        <dbReference type="ARBA" id="ARBA00004477"/>
    </source>
</evidence>
<feature type="compositionally biased region" description="Basic and acidic residues" evidence="7">
    <location>
        <begin position="764"/>
        <end position="776"/>
    </location>
</feature>
<evidence type="ECO:0000313" key="10">
    <source>
        <dbReference type="Proteomes" id="UP000472277"/>
    </source>
</evidence>
<feature type="region of interest" description="Disordered" evidence="7">
    <location>
        <begin position="141"/>
        <end position="205"/>
    </location>
</feature>
<proteinExistence type="predicted"/>
<feature type="compositionally biased region" description="Low complexity" evidence="7">
    <location>
        <begin position="519"/>
        <end position="536"/>
    </location>
</feature>
<reference evidence="9" key="2">
    <citation type="submission" date="2025-09" db="UniProtKB">
        <authorList>
            <consortium name="Ensembl"/>
        </authorList>
    </citation>
    <scope>IDENTIFICATION</scope>
</reference>
<evidence type="ECO:0000313" key="9">
    <source>
        <dbReference type="Ensembl" id="ENSSTUP00000100512.1"/>
    </source>
</evidence>
<dbReference type="Proteomes" id="UP000472277">
    <property type="component" value="Chromosome 5"/>
</dbReference>
<evidence type="ECO:0000259" key="8">
    <source>
        <dbReference type="PROSITE" id="PS50845"/>
    </source>
</evidence>
<feature type="region of interest" description="Disordered" evidence="7">
    <location>
        <begin position="691"/>
        <end position="834"/>
    </location>
</feature>
<feature type="domain" description="Reticulon" evidence="8">
    <location>
        <begin position="928"/>
        <end position="1117"/>
    </location>
</feature>
<dbReference type="PANTHER" id="PTHR45799:SF6">
    <property type="entry name" value="RETICULON"/>
    <property type="match status" value="1"/>
</dbReference>
<feature type="transmembrane region" description="Helical" evidence="6">
    <location>
        <begin position="1057"/>
        <end position="1078"/>
    </location>
</feature>
<dbReference type="GO" id="GO:0071787">
    <property type="term" value="P:endoplasmic reticulum tubular network formation"/>
    <property type="evidence" value="ECO:0007669"/>
    <property type="project" value="TreeGrafter"/>
</dbReference>
<feature type="compositionally biased region" description="Basic and acidic residues" evidence="7">
    <location>
        <begin position="801"/>
        <end position="811"/>
    </location>
</feature>
<keyword evidence="2 6" id="KW-0812">Transmembrane</keyword>
<dbReference type="GO" id="GO:0014069">
    <property type="term" value="C:postsynaptic density"/>
    <property type="evidence" value="ECO:0007669"/>
    <property type="project" value="TreeGrafter"/>
</dbReference>
<dbReference type="AlphaFoldDB" id="A0A674DWU0"/>
<feature type="compositionally biased region" description="Pro residues" evidence="7">
    <location>
        <begin position="322"/>
        <end position="335"/>
    </location>
</feature>
<dbReference type="GO" id="GO:0043005">
    <property type="term" value="C:neuron projection"/>
    <property type="evidence" value="ECO:0007669"/>
    <property type="project" value="TreeGrafter"/>
</dbReference>
<feature type="compositionally biased region" description="Acidic residues" evidence="7">
    <location>
        <begin position="421"/>
        <end position="444"/>
    </location>
</feature>
<reference evidence="9" key="1">
    <citation type="submission" date="2025-08" db="UniProtKB">
        <authorList>
            <consortium name="Ensembl"/>
        </authorList>
    </citation>
    <scope>IDENTIFICATION</scope>
</reference>
<dbReference type="GeneTree" id="ENSGT00940000157482"/>
<evidence type="ECO:0000256" key="7">
    <source>
        <dbReference type="SAM" id="MobiDB-lite"/>
    </source>
</evidence>
<feature type="compositionally biased region" description="Low complexity" evidence="7">
    <location>
        <begin position="864"/>
        <end position="876"/>
    </location>
</feature>
<keyword evidence="10" id="KW-1185">Reference proteome</keyword>
<feature type="compositionally biased region" description="Low complexity" evidence="7">
    <location>
        <begin position="115"/>
        <end position="126"/>
    </location>
</feature>
<name>A0A674DWU0_SALTR</name>
<dbReference type="PROSITE" id="PS50845">
    <property type="entry name" value="RETICULON"/>
    <property type="match status" value="1"/>
</dbReference>
<dbReference type="GO" id="GO:0007420">
    <property type="term" value="P:brain development"/>
    <property type="evidence" value="ECO:0007669"/>
    <property type="project" value="TreeGrafter"/>
</dbReference>
<feature type="compositionally biased region" description="Polar residues" evidence="7">
    <location>
        <begin position="509"/>
        <end position="518"/>
    </location>
</feature>
<dbReference type="PANTHER" id="PTHR45799">
    <property type="entry name" value="RETICULON-LIKE PROTEIN"/>
    <property type="match status" value="1"/>
</dbReference>